<sequence>LVKQLARVPDIRLTVILLNHGTLERELVNNNISVFVINERKLNSIVILHKLFLLLRRIGPDIVHTHRIKENILGSIAARLSGVRHSVRTVHGASEHRPHWWKIWKHVYRYADLFCGKFLQSKIIAVSPELNIRLQDDFGGRVVTIENGVDIEAIHIPSTQQLIIPGKETATRICIVCRLVPVKRVDIFIEVANILINELGEQVEFYIFGDGPLRDECNMLIKKRVLSSHVHMMGFKDNITAWLAKMDLLMITSDHEGLPMNLLEAMSLKVPVISHAVGGIPEVLGRGDYGLLVSEQNIDSYVAEIKKYLKNPDVVFEKAEKGYEFIIENYTAEKNSNAYLKLYRNMTK</sequence>
<reference evidence="3" key="1">
    <citation type="submission" date="2018-06" db="EMBL/GenBank/DDBJ databases">
        <authorList>
            <person name="Zhirakovskaya E."/>
        </authorList>
    </citation>
    <scope>NUCLEOTIDE SEQUENCE</scope>
</reference>
<gene>
    <name evidence="3" type="ORF">MNBD_GAMMA24-2338</name>
</gene>
<dbReference type="Pfam" id="PF13439">
    <property type="entry name" value="Glyco_transf_4"/>
    <property type="match status" value="1"/>
</dbReference>
<accession>A0A3B1C992</accession>
<dbReference type="EMBL" id="UOFZ01000116">
    <property type="protein sequence ID" value="VAX13417.1"/>
    <property type="molecule type" value="Genomic_DNA"/>
</dbReference>
<keyword evidence="3" id="KW-0808">Transferase</keyword>
<dbReference type="Pfam" id="PF00534">
    <property type="entry name" value="Glycos_transf_1"/>
    <property type="match status" value="1"/>
</dbReference>
<dbReference type="PANTHER" id="PTHR12526">
    <property type="entry name" value="GLYCOSYLTRANSFERASE"/>
    <property type="match status" value="1"/>
</dbReference>
<proteinExistence type="predicted"/>
<feature type="domain" description="Glycosyltransferase subfamily 4-like N-terminal" evidence="2">
    <location>
        <begin position="2"/>
        <end position="152"/>
    </location>
</feature>
<evidence type="ECO:0000259" key="2">
    <source>
        <dbReference type="Pfam" id="PF13439"/>
    </source>
</evidence>
<dbReference type="InterPro" id="IPR001296">
    <property type="entry name" value="Glyco_trans_1"/>
</dbReference>
<feature type="domain" description="Glycosyl transferase family 1" evidence="1">
    <location>
        <begin position="168"/>
        <end position="317"/>
    </location>
</feature>
<feature type="non-terminal residue" evidence="3">
    <location>
        <position position="1"/>
    </location>
</feature>
<dbReference type="SUPFAM" id="SSF53756">
    <property type="entry name" value="UDP-Glycosyltransferase/glycogen phosphorylase"/>
    <property type="match status" value="1"/>
</dbReference>
<name>A0A3B1C992_9ZZZZ</name>
<dbReference type="AlphaFoldDB" id="A0A3B1C992"/>
<dbReference type="InterPro" id="IPR028098">
    <property type="entry name" value="Glyco_trans_4-like_N"/>
</dbReference>
<dbReference type="PANTHER" id="PTHR12526:SF637">
    <property type="entry name" value="GLYCOSYLTRANSFERASE EPSF-RELATED"/>
    <property type="match status" value="1"/>
</dbReference>
<protein>
    <submittedName>
        <fullName evidence="3">FIG040338: Glycosyl transferase</fullName>
    </submittedName>
</protein>
<dbReference type="GO" id="GO:0016757">
    <property type="term" value="F:glycosyltransferase activity"/>
    <property type="evidence" value="ECO:0007669"/>
    <property type="project" value="InterPro"/>
</dbReference>
<evidence type="ECO:0000259" key="1">
    <source>
        <dbReference type="Pfam" id="PF00534"/>
    </source>
</evidence>
<organism evidence="3">
    <name type="scientific">hydrothermal vent metagenome</name>
    <dbReference type="NCBI Taxonomy" id="652676"/>
    <lineage>
        <taxon>unclassified sequences</taxon>
        <taxon>metagenomes</taxon>
        <taxon>ecological metagenomes</taxon>
    </lineage>
</organism>
<evidence type="ECO:0000313" key="3">
    <source>
        <dbReference type="EMBL" id="VAX13417.1"/>
    </source>
</evidence>
<dbReference type="Gene3D" id="3.40.50.2000">
    <property type="entry name" value="Glycogen Phosphorylase B"/>
    <property type="match status" value="2"/>
</dbReference>